<dbReference type="EMBL" id="JAGGJU010000010">
    <property type="protein sequence ID" value="MBP1852179.1"/>
    <property type="molecule type" value="Genomic_DNA"/>
</dbReference>
<dbReference type="InterPro" id="IPR018666">
    <property type="entry name" value="DUF2125"/>
</dbReference>
<dbReference type="RefSeq" id="WP_209947022.1">
    <property type="nucleotide sequence ID" value="NZ_JAGGJU010000010.1"/>
</dbReference>
<organism evidence="2 3">
    <name type="scientific">Rhizobium halophytocola</name>
    <dbReference type="NCBI Taxonomy" id="735519"/>
    <lineage>
        <taxon>Bacteria</taxon>
        <taxon>Pseudomonadati</taxon>
        <taxon>Pseudomonadota</taxon>
        <taxon>Alphaproteobacteria</taxon>
        <taxon>Hyphomicrobiales</taxon>
        <taxon>Rhizobiaceae</taxon>
        <taxon>Rhizobium/Agrobacterium group</taxon>
        <taxon>Rhizobium</taxon>
    </lineage>
</organism>
<evidence type="ECO:0000313" key="3">
    <source>
        <dbReference type="Proteomes" id="UP000759443"/>
    </source>
</evidence>
<sequence>MAQQAQTSKTSRKILLLGLAIVAVCVVYSGAWYVAATTLQGRLERIFKDQNPWRANVTCENQDLRGYPFRIGVFCDTLSFDDPKRGISGTFGALRSAAQVYAPGHIIWELDGPGQVRTTNGELISLEWSDLRSSVVTGLTAIKRSSVEAKQFHATMTPPTGLPMAEVRSPSIETHVRANGDDLDYAAIGRDIELSLDGGKFTLPLFSASVDMTLADRADLMGFRGGETDLHGLKTEIRKVAIALGEKQEISASGPLSVDDKGRLSGNLRLEINGVSEIAKTLKDFAPEAADNIDTGDKVLIALFGGDQKGSAEFKIRKGVVTLGIFPIYTIPPIR</sequence>
<comment type="caution">
    <text evidence="2">The sequence shown here is derived from an EMBL/GenBank/DDBJ whole genome shotgun (WGS) entry which is preliminary data.</text>
</comment>
<keyword evidence="1" id="KW-0812">Transmembrane</keyword>
<evidence type="ECO:0000313" key="2">
    <source>
        <dbReference type="EMBL" id="MBP1852179.1"/>
    </source>
</evidence>
<reference evidence="2 3" key="1">
    <citation type="submission" date="2021-03" db="EMBL/GenBank/DDBJ databases">
        <title>Genomic Encyclopedia of Type Strains, Phase IV (KMG-IV): sequencing the most valuable type-strain genomes for metagenomic binning, comparative biology and taxonomic classification.</title>
        <authorList>
            <person name="Goeker M."/>
        </authorList>
    </citation>
    <scope>NUCLEOTIDE SEQUENCE [LARGE SCALE GENOMIC DNA]</scope>
    <source>
        <strain evidence="2 3">DSM 21600</strain>
    </source>
</reference>
<dbReference type="Pfam" id="PF09898">
    <property type="entry name" value="DUF2125"/>
    <property type="match status" value="1"/>
</dbReference>
<feature type="transmembrane region" description="Helical" evidence="1">
    <location>
        <begin position="14"/>
        <end position="35"/>
    </location>
</feature>
<keyword evidence="3" id="KW-1185">Reference proteome</keyword>
<keyword evidence="1" id="KW-0472">Membrane</keyword>
<evidence type="ECO:0008006" key="4">
    <source>
        <dbReference type="Google" id="ProtNLM"/>
    </source>
</evidence>
<proteinExistence type="predicted"/>
<name>A0ABS4E2J6_9HYPH</name>
<keyword evidence="1" id="KW-1133">Transmembrane helix</keyword>
<dbReference type="Proteomes" id="UP000759443">
    <property type="component" value="Unassembled WGS sequence"/>
</dbReference>
<protein>
    <recommendedName>
        <fullName evidence="4">DUF2125 domain-containing protein</fullName>
    </recommendedName>
</protein>
<gene>
    <name evidence="2" type="ORF">J2Z17_003634</name>
</gene>
<evidence type="ECO:0000256" key="1">
    <source>
        <dbReference type="SAM" id="Phobius"/>
    </source>
</evidence>
<accession>A0ABS4E2J6</accession>